<comment type="caution">
    <text evidence="2">The sequence shown here is derived from an EMBL/GenBank/DDBJ whole genome shotgun (WGS) entry which is preliminary data.</text>
</comment>
<keyword evidence="3" id="KW-1185">Reference proteome</keyword>
<accession>A0A2P5IDH8</accession>
<evidence type="ECO:0000313" key="3">
    <source>
        <dbReference type="Proteomes" id="UP000094444"/>
    </source>
</evidence>
<gene>
    <name evidence="2" type="ORF">DHEL01_v201026</name>
</gene>
<dbReference type="AlphaFoldDB" id="A0A2P5IDH8"/>
<evidence type="ECO:0000313" key="2">
    <source>
        <dbReference type="EMBL" id="POS80564.1"/>
    </source>
</evidence>
<name>A0A2P5IDH8_DIAHE</name>
<protein>
    <submittedName>
        <fullName evidence="2">Uncharacterized protein</fullName>
    </submittedName>
</protein>
<feature type="region of interest" description="Disordered" evidence="1">
    <location>
        <begin position="1"/>
        <end position="33"/>
    </location>
</feature>
<organism evidence="2 3">
    <name type="scientific">Diaporthe helianthi</name>
    <dbReference type="NCBI Taxonomy" id="158607"/>
    <lineage>
        <taxon>Eukaryota</taxon>
        <taxon>Fungi</taxon>
        <taxon>Dikarya</taxon>
        <taxon>Ascomycota</taxon>
        <taxon>Pezizomycotina</taxon>
        <taxon>Sordariomycetes</taxon>
        <taxon>Sordariomycetidae</taxon>
        <taxon>Diaporthales</taxon>
        <taxon>Diaporthaceae</taxon>
        <taxon>Diaporthe</taxon>
    </lineage>
</organism>
<dbReference type="Proteomes" id="UP000094444">
    <property type="component" value="Unassembled WGS sequence"/>
</dbReference>
<proteinExistence type="predicted"/>
<dbReference type="EMBL" id="MAVT02000043">
    <property type="protein sequence ID" value="POS80564.1"/>
    <property type="molecule type" value="Genomic_DNA"/>
</dbReference>
<dbReference type="OrthoDB" id="10327147at2759"/>
<dbReference type="InParanoid" id="A0A2P5IDH8"/>
<sequence length="75" mass="7874">MDGADNDKASGKEGETYLSKEPQSRIELCSDGGSTHLLGEGHCSGLRQTGESEDAHRIVPVECLGGLASPEQMIS</sequence>
<feature type="compositionally biased region" description="Basic and acidic residues" evidence="1">
    <location>
        <begin position="1"/>
        <end position="15"/>
    </location>
</feature>
<reference evidence="2" key="1">
    <citation type="submission" date="2017-09" db="EMBL/GenBank/DDBJ databases">
        <title>Polyketide synthases of a Diaporthe helianthi virulent isolate.</title>
        <authorList>
            <person name="Baroncelli R."/>
        </authorList>
    </citation>
    <scope>NUCLEOTIDE SEQUENCE [LARGE SCALE GENOMIC DNA]</scope>
    <source>
        <strain evidence="2">7/96</strain>
    </source>
</reference>
<evidence type="ECO:0000256" key="1">
    <source>
        <dbReference type="SAM" id="MobiDB-lite"/>
    </source>
</evidence>